<accession>A0A317MU67</accession>
<dbReference type="EMBL" id="QGTJ01000006">
    <property type="protein sequence ID" value="PWV61139.1"/>
    <property type="molecule type" value="Genomic_DNA"/>
</dbReference>
<reference evidence="4 5" key="1">
    <citation type="submission" date="2018-05" db="EMBL/GenBank/DDBJ databases">
        <title>Genomic Encyclopedia of Type Strains, Phase IV (KMG-IV): sequencing the most valuable type-strain genomes for metagenomic binning, comparative biology and taxonomic classification.</title>
        <authorList>
            <person name="Goeker M."/>
        </authorList>
    </citation>
    <scope>NUCLEOTIDE SEQUENCE [LARGE SCALE GENOMIC DNA]</scope>
    <source>
        <strain evidence="4 5">DSM 23606</strain>
    </source>
</reference>
<dbReference type="OrthoDB" id="9800897at2"/>
<protein>
    <submittedName>
        <fullName evidence="4">Response regulator receiver domain-containing protein</fullName>
    </submittedName>
</protein>
<dbReference type="Proteomes" id="UP000246569">
    <property type="component" value="Unassembled WGS sequence"/>
</dbReference>
<gene>
    <name evidence="4" type="ORF">C7443_106153</name>
</gene>
<proteinExistence type="predicted"/>
<dbReference type="InterPro" id="IPR050595">
    <property type="entry name" value="Bact_response_regulator"/>
</dbReference>
<dbReference type="RefSeq" id="WP_110018815.1">
    <property type="nucleotide sequence ID" value="NZ_QGTJ01000006.1"/>
</dbReference>
<dbReference type="PANTHER" id="PTHR44591:SF3">
    <property type="entry name" value="RESPONSE REGULATORY DOMAIN-CONTAINING PROTEIN"/>
    <property type="match status" value="1"/>
</dbReference>
<dbReference type="Pfam" id="PF00072">
    <property type="entry name" value="Response_reg"/>
    <property type="match status" value="1"/>
</dbReference>
<evidence type="ECO:0000313" key="5">
    <source>
        <dbReference type="Proteomes" id="UP000246569"/>
    </source>
</evidence>
<evidence type="ECO:0000313" key="4">
    <source>
        <dbReference type="EMBL" id="PWV61139.1"/>
    </source>
</evidence>
<evidence type="ECO:0000259" key="3">
    <source>
        <dbReference type="PROSITE" id="PS50110"/>
    </source>
</evidence>
<dbReference type="InterPro" id="IPR001789">
    <property type="entry name" value="Sig_transdc_resp-reg_receiver"/>
</dbReference>
<keyword evidence="1 2" id="KW-0597">Phosphoprotein</keyword>
<feature type="modified residue" description="4-aspartylphosphate" evidence="2">
    <location>
        <position position="62"/>
    </location>
</feature>
<dbReference type="PROSITE" id="PS50110">
    <property type="entry name" value="RESPONSE_REGULATORY"/>
    <property type="match status" value="1"/>
</dbReference>
<organism evidence="4 5">
    <name type="scientific">Plasticicumulans acidivorans</name>
    <dbReference type="NCBI Taxonomy" id="886464"/>
    <lineage>
        <taxon>Bacteria</taxon>
        <taxon>Pseudomonadati</taxon>
        <taxon>Pseudomonadota</taxon>
        <taxon>Gammaproteobacteria</taxon>
        <taxon>Candidatus Competibacteraceae</taxon>
        <taxon>Plasticicumulans</taxon>
    </lineage>
</organism>
<sequence>MSGPAVAAAQGERLLVVEDEAELLTYLIEELEDLGYRVQGAKDGVQALALAQAECPDLVLTDIMMPRMGGADLFFACQRTPALAQVPFLFLTALSSAQMLRALPPGETPHILKKPIDYDDLARAIRWRLARAGSRSQA</sequence>
<name>A0A317MU67_9GAMM</name>
<dbReference type="GO" id="GO:0000160">
    <property type="term" value="P:phosphorelay signal transduction system"/>
    <property type="evidence" value="ECO:0007669"/>
    <property type="project" value="InterPro"/>
</dbReference>
<dbReference type="AlphaFoldDB" id="A0A317MU67"/>
<feature type="domain" description="Response regulatory" evidence="3">
    <location>
        <begin position="13"/>
        <end position="129"/>
    </location>
</feature>
<keyword evidence="5" id="KW-1185">Reference proteome</keyword>
<dbReference type="InterPro" id="IPR011006">
    <property type="entry name" value="CheY-like_superfamily"/>
</dbReference>
<dbReference type="SUPFAM" id="SSF52172">
    <property type="entry name" value="CheY-like"/>
    <property type="match status" value="1"/>
</dbReference>
<evidence type="ECO:0000256" key="2">
    <source>
        <dbReference type="PROSITE-ProRule" id="PRU00169"/>
    </source>
</evidence>
<dbReference type="Gene3D" id="3.40.50.2300">
    <property type="match status" value="1"/>
</dbReference>
<comment type="caution">
    <text evidence="4">The sequence shown here is derived from an EMBL/GenBank/DDBJ whole genome shotgun (WGS) entry which is preliminary data.</text>
</comment>
<dbReference type="PANTHER" id="PTHR44591">
    <property type="entry name" value="STRESS RESPONSE REGULATOR PROTEIN 1"/>
    <property type="match status" value="1"/>
</dbReference>
<evidence type="ECO:0000256" key="1">
    <source>
        <dbReference type="ARBA" id="ARBA00022553"/>
    </source>
</evidence>
<dbReference type="SMART" id="SM00448">
    <property type="entry name" value="REC"/>
    <property type="match status" value="1"/>
</dbReference>